<dbReference type="Proteomes" id="UP000263185">
    <property type="component" value="Segment"/>
</dbReference>
<reference evidence="1 2" key="1">
    <citation type="submission" date="2018-07" db="EMBL/GenBank/DDBJ databases">
        <authorList>
            <person name="Fast K.M."/>
            <person name="Castleberry S."/>
            <person name="Jones I.K."/>
            <person name="Larrimore J.D."/>
            <person name="Long C.A."/>
            <person name="Pritchett N.C."/>
            <person name="Keener T."/>
            <person name="Sandel M.W."/>
            <person name="Bollivar D.W."/>
            <person name="Garlena R.A."/>
            <person name="Russell D.A."/>
            <person name="Pope W.H."/>
            <person name="Jacobs-Sera D."/>
            <person name="Hatfull G.F."/>
        </authorList>
    </citation>
    <scope>NUCLEOTIDE SEQUENCE [LARGE SCALE GENOMIC DNA]</scope>
</reference>
<dbReference type="EMBL" id="MH697579">
    <property type="protein sequence ID" value="AXQ51663.1"/>
    <property type="molecule type" value="Genomic_DNA"/>
</dbReference>
<organism evidence="1 2">
    <name type="scientific">Mycobacterium phage Cane17</name>
    <dbReference type="NCBI Taxonomy" id="2301548"/>
    <lineage>
        <taxon>Viruses</taxon>
        <taxon>Duplodnaviria</taxon>
        <taxon>Heunggongvirae</taxon>
        <taxon>Uroviricota</taxon>
        <taxon>Caudoviricetes</taxon>
        <taxon>Ceeclamvirinae</taxon>
        <taxon>Bixzunavirus</taxon>
        <taxon>Bixzunavirus cane17</taxon>
    </lineage>
</organism>
<sequence length="95" mass="10210">MNATTTSPAVTINALQVAATAFGWHAQSARFDSYYEETSYGFVRGAEKVVVIVNGSDVVTHYSWTDSASDSWTVAGENSDVPPSHLALVRLSQVD</sequence>
<dbReference type="RefSeq" id="YP_010057234.1">
    <property type="nucleotide sequence ID" value="NC_054716.1"/>
</dbReference>
<proteinExistence type="predicted"/>
<keyword evidence="2" id="KW-1185">Reference proteome</keyword>
<accession>A0A346N8M8</accession>
<evidence type="ECO:0000313" key="1">
    <source>
        <dbReference type="EMBL" id="AXQ51663.1"/>
    </source>
</evidence>
<dbReference type="GeneID" id="64764017"/>
<dbReference type="KEGG" id="vg:64764017"/>
<gene>
    <name evidence="1" type="primary">49</name>
    <name evidence="1" type="ORF">SEA_CANE17_49</name>
</gene>
<evidence type="ECO:0000313" key="2">
    <source>
        <dbReference type="Proteomes" id="UP000263185"/>
    </source>
</evidence>
<protein>
    <submittedName>
        <fullName evidence="1">Uncharacterized protein</fullName>
    </submittedName>
</protein>
<name>A0A346N8M8_9CAUD</name>